<evidence type="ECO:0000256" key="2">
    <source>
        <dbReference type="ARBA" id="ARBA00023303"/>
    </source>
</evidence>
<dbReference type="Proteomes" id="UP001457282">
    <property type="component" value="Unassembled WGS sequence"/>
</dbReference>
<dbReference type="PANTHER" id="PTHR45651:SF68">
    <property type="entry name" value="ION TRANSPORT DOMAIN-CONTAINING PROTEIN"/>
    <property type="match status" value="1"/>
</dbReference>
<dbReference type="EMBL" id="JBEDUW010000029">
    <property type="protein sequence ID" value="KAK9907217.1"/>
    <property type="molecule type" value="Genomic_DNA"/>
</dbReference>
<keyword evidence="1" id="KW-0813">Transport</keyword>
<proteinExistence type="predicted"/>
<dbReference type="InterPro" id="IPR018490">
    <property type="entry name" value="cNMP-bd_dom_sf"/>
</dbReference>
<name>A0AAW1VNC9_RUBAR</name>
<dbReference type="GO" id="GO:0016020">
    <property type="term" value="C:membrane"/>
    <property type="evidence" value="ECO:0007669"/>
    <property type="project" value="UniProtKB-SubCell"/>
</dbReference>
<reference evidence="3 4" key="1">
    <citation type="journal article" date="2023" name="G3 (Bethesda)">
        <title>A chromosome-length genome assembly and annotation of blackberry (Rubus argutus, cv. 'Hillquist').</title>
        <authorList>
            <person name="Bruna T."/>
            <person name="Aryal R."/>
            <person name="Dudchenko O."/>
            <person name="Sargent D.J."/>
            <person name="Mead D."/>
            <person name="Buti M."/>
            <person name="Cavallini A."/>
            <person name="Hytonen T."/>
            <person name="Andres J."/>
            <person name="Pham M."/>
            <person name="Weisz D."/>
            <person name="Mascagni F."/>
            <person name="Usai G."/>
            <person name="Natali L."/>
            <person name="Bassil N."/>
            <person name="Fernandez G.E."/>
            <person name="Lomsadze A."/>
            <person name="Armour M."/>
            <person name="Olukolu B."/>
            <person name="Poorten T."/>
            <person name="Britton C."/>
            <person name="Davik J."/>
            <person name="Ashrafi H."/>
            <person name="Aiden E.L."/>
            <person name="Borodovsky M."/>
            <person name="Worthington M."/>
        </authorList>
    </citation>
    <scope>NUCLEOTIDE SEQUENCE [LARGE SCALE GENOMIC DNA]</scope>
    <source>
        <strain evidence="3">PI 553951</strain>
    </source>
</reference>
<organism evidence="3 4">
    <name type="scientific">Rubus argutus</name>
    <name type="common">Southern blackberry</name>
    <dbReference type="NCBI Taxonomy" id="59490"/>
    <lineage>
        <taxon>Eukaryota</taxon>
        <taxon>Viridiplantae</taxon>
        <taxon>Streptophyta</taxon>
        <taxon>Embryophyta</taxon>
        <taxon>Tracheophyta</taxon>
        <taxon>Spermatophyta</taxon>
        <taxon>Magnoliopsida</taxon>
        <taxon>eudicotyledons</taxon>
        <taxon>Gunneridae</taxon>
        <taxon>Pentapetalae</taxon>
        <taxon>rosids</taxon>
        <taxon>fabids</taxon>
        <taxon>Rosales</taxon>
        <taxon>Rosaceae</taxon>
        <taxon>Rosoideae</taxon>
        <taxon>Rosoideae incertae sedis</taxon>
        <taxon>Rubus</taxon>
    </lineage>
</organism>
<dbReference type="SUPFAM" id="SSF51206">
    <property type="entry name" value="cAMP-binding domain-like"/>
    <property type="match status" value="1"/>
</dbReference>
<dbReference type="AlphaFoldDB" id="A0AAW1VNC9"/>
<sequence>MKMKDVEVDLWLNRKGLPSNFKEVIMNFIQQKLEQNEDVEVENILSVLPSAHRKYITLYLRLAALKKVRMLQTMGGSASKKLQHIISKVMRDQLPSPVSALDRN</sequence>
<gene>
    <name evidence="3" type="ORF">M0R45_001989</name>
</gene>
<dbReference type="PANTHER" id="PTHR45651">
    <property type="entry name" value="CYCLIC NUCLEOTIDE-GATED ION CHANNEL 15-RELATED-RELATED"/>
    <property type="match status" value="1"/>
</dbReference>
<protein>
    <submittedName>
        <fullName evidence="3">Uncharacterized protein</fullName>
    </submittedName>
</protein>
<keyword evidence="4" id="KW-1185">Reference proteome</keyword>
<accession>A0AAW1VNC9</accession>
<keyword evidence="1" id="KW-1071">Ligand-gated ion channel</keyword>
<comment type="caution">
    <text evidence="3">The sequence shown here is derived from an EMBL/GenBank/DDBJ whole genome shotgun (WGS) entry which is preliminary data.</text>
</comment>
<evidence type="ECO:0000256" key="1">
    <source>
        <dbReference type="ARBA" id="ARBA00023286"/>
    </source>
</evidence>
<evidence type="ECO:0000313" key="4">
    <source>
        <dbReference type="Proteomes" id="UP001457282"/>
    </source>
</evidence>
<keyword evidence="2" id="KW-0407">Ion channel</keyword>
<dbReference type="GO" id="GO:0034220">
    <property type="term" value="P:monoatomic ion transmembrane transport"/>
    <property type="evidence" value="ECO:0007669"/>
    <property type="project" value="UniProtKB-KW"/>
</dbReference>
<keyword evidence="1" id="KW-0406">Ion transport</keyword>
<evidence type="ECO:0000313" key="3">
    <source>
        <dbReference type="EMBL" id="KAK9907217.1"/>
    </source>
</evidence>